<accession>A0A2W1BFH7</accession>
<keyword evidence="2" id="KW-1185">Reference proteome</keyword>
<sequence>MPDIGTTKEIQNSAEQFLTTVITPNLRRYLRDAGRGSRRQCAVIVQKLPSSAPADSFTLPYLRYTHERSKRRGFTPV</sequence>
<proteinExistence type="predicted"/>
<dbReference type="EMBL" id="KZ150290">
    <property type="protein sequence ID" value="PZC71586.1"/>
    <property type="molecule type" value="Genomic_DNA"/>
</dbReference>
<evidence type="ECO:0000313" key="2">
    <source>
        <dbReference type="Proteomes" id="UP000249218"/>
    </source>
</evidence>
<evidence type="ECO:0000313" key="1">
    <source>
        <dbReference type="EMBL" id="PZC71586.1"/>
    </source>
</evidence>
<gene>
    <name evidence="1" type="primary">HaOG212953</name>
    <name evidence="1" type="ORF">B5X24_HaOG212953</name>
</gene>
<name>A0A2W1BFH7_HELAM</name>
<organism evidence="1 2">
    <name type="scientific">Helicoverpa armigera</name>
    <name type="common">Cotton bollworm</name>
    <name type="synonym">Heliothis armigera</name>
    <dbReference type="NCBI Taxonomy" id="29058"/>
    <lineage>
        <taxon>Eukaryota</taxon>
        <taxon>Metazoa</taxon>
        <taxon>Ecdysozoa</taxon>
        <taxon>Arthropoda</taxon>
        <taxon>Hexapoda</taxon>
        <taxon>Insecta</taxon>
        <taxon>Pterygota</taxon>
        <taxon>Neoptera</taxon>
        <taxon>Endopterygota</taxon>
        <taxon>Lepidoptera</taxon>
        <taxon>Glossata</taxon>
        <taxon>Ditrysia</taxon>
        <taxon>Noctuoidea</taxon>
        <taxon>Noctuidae</taxon>
        <taxon>Heliothinae</taxon>
        <taxon>Helicoverpa</taxon>
    </lineage>
</organism>
<protein>
    <submittedName>
        <fullName evidence="1">Uncharacterized protein</fullName>
    </submittedName>
</protein>
<dbReference type="AlphaFoldDB" id="A0A2W1BFH7"/>
<reference evidence="1 2" key="1">
    <citation type="journal article" date="2017" name="BMC Biol.">
        <title>Genomic innovations, transcriptional plasticity and gene loss underlying the evolution and divergence of two highly polyphagous and invasive Helicoverpa pest species.</title>
        <authorList>
            <person name="Pearce S.L."/>
            <person name="Clarke D.F."/>
            <person name="East P.D."/>
            <person name="Elfekih S."/>
            <person name="Gordon K.H."/>
            <person name="Jermiin L.S."/>
            <person name="McGaughran A."/>
            <person name="Oakeshott J.G."/>
            <person name="Papanikolaou A."/>
            <person name="Perera O.P."/>
            <person name="Rane R.V."/>
            <person name="Richards S."/>
            <person name="Tay W.T."/>
            <person name="Walsh T.K."/>
            <person name="Anderson A."/>
            <person name="Anderson C.J."/>
            <person name="Asgari S."/>
            <person name="Board P.G."/>
            <person name="Bretschneider A."/>
            <person name="Campbell P.M."/>
            <person name="Chertemps T."/>
            <person name="Christeller J.T."/>
            <person name="Coppin C.W."/>
            <person name="Downes S.J."/>
            <person name="Duan G."/>
            <person name="Farnsworth C.A."/>
            <person name="Good R.T."/>
            <person name="Han L.B."/>
            <person name="Han Y.C."/>
            <person name="Hatje K."/>
            <person name="Horne I."/>
            <person name="Huang Y.P."/>
            <person name="Hughes D.S."/>
            <person name="Jacquin-Joly E."/>
            <person name="James W."/>
            <person name="Jhangiani S."/>
            <person name="Kollmar M."/>
            <person name="Kuwar S.S."/>
            <person name="Li S."/>
            <person name="Liu N.Y."/>
            <person name="Maibeche M.T."/>
            <person name="Miller J.R."/>
            <person name="Montagne N."/>
            <person name="Perry T."/>
            <person name="Qu J."/>
            <person name="Song S.V."/>
            <person name="Sutton G.G."/>
            <person name="Vogel H."/>
            <person name="Walenz B.P."/>
            <person name="Xu W."/>
            <person name="Zhang H.J."/>
            <person name="Zou Z."/>
            <person name="Batterham P."/>
            <person name="Edwards O.R."/>
            <person name="Feyereisen R."/>
            <person name="Gibbs R.A."/>
            <person name="Heckel D.G."/>
            <person name="McGrath A."/>
            <person name="Robin C."/>
            <person name="Scherer S.E."/>
            <person name="Worley K.C."/>
            <person name="Wu Y.D."/>
        </authorList>
    </citation>
    <scope>NUCLEOTIDE SEQUENCE [LARGE SCALE GENOMIC DNA]</scope>
    <source>
        <strain evidence="1">Harm_GR_Male_#8</strain>
        <tissue evidence="1">Whole organism</tissue>
    </source>
</reference>
<dbReference type="Proteomes" id="UP000249218">
    <property type="component" value="Unassembled WGS sequence"/>
</dbReference>